<dbReference type="FunFam" id="1.10.20.10:FF:000024">
    <property type="entry name" value="Histone H3"/>
    <property type="match status" value="1"/>
</dbReference>
<comment type="subcellular location">
    <subcellularLocation>
        <location evidence="3">Chromosome</location>
    </subcellularLocation>
    <subcellularLocation>
        <location evidence="2">Nucleus</location>
    </subcellularLocation>
</comment>
<dbReference type="SMART" id="SM00428">
    <property type="entry name" value="H3"/>
    <property type="match status" value="1"/>
</dbReference>
<gene>
    <name evidence="16" type="ORF">C2845_PM11G08760</name>
</gene>
<feature type="compositionally biased region" description="Low complexity" evidence="14">
    <location>
        <begin position="277"/>
        <end position="288"/>
    </location>
</feature>
<dbReference type="EMBL" id="PQIB02000007">
    <property type="protein sequence ID" value="RLN08462.1"/>
    <property type="molecule type" value="Genomic_DNA"/>
</dbReference>
<dbReference type="Pfam" id="PF00125">
    <property type="entry name" value="Histone"/>
    <property type="match status" value="1"/>
</dbReference>
<dbReference type="SUPFAM" id="SSF47113">
    <property type="entry name" value="Histone-fold"/>
    <property type="match status" value="1"/>
</dbReference>
<comment type="subunit">
    <text evidence="5">The nucleosome is a histone octamer containing two molecules each of H2A, H2B, H3 and H4 assembled in one H3-H4 heterotetramer and two H2A-H2B heterodimers. The octamer wraps approximately 147 bp of DNA.</text>
</comment>
<dbReference type="PROSITE" id="PS00959">
    <property type="entry name" value="HISTONE_H3_2"/>
    <property type="match status" value="1"/>
</dbReference>
<dbReference type="GO" id="GO:0000786">
    <property type="term" value="C:nucleosome"/>
    <property type="evidence" value="ECO:0007669"/>
    <property type="project" value="UniProtKB-KW"/>
</dbReference>
<keyword evidence="8" id="KW-0597">Phosphoprotein</keyword>
<dbReference type="GO" id="GO:0003677">
    <property type="term" value="F:DNA binding"/>
    <property type="evidence" value="ECO:0007669"/>
    <property type="project" value="UniProtKB-KW"/>
</dbReference>
<dbReference type="GO" id="GO:0046982">
    <property type="term" value="F:protein heterodimerization activity"/>
    <property type="evidence" value="ECO:0007669"/>
    <property type="project" value="InterPro"/>
</dbReference>
<dbReference type="PANTHER" id="PTHR35164:SF5">
    <property type="entry name" value="OS02G0572600 PROTEIN"/>
    <property type="match status" value="1"/>
</dbReference>
<evidence type="ECO:0000256" key="5">
    <source>
        <dbReference type="ARBA" id="ARBA00011538"/>
    </source>
</evidence>
<keyword evidence="10" id="KW-0238">DNA-binding</keyword>
<evidence type="ECO:0000313" key="16">
    <source>
        <dbReference type="EMBL" id="RLN08462.1"/>
    </source>
</evidence>
<evidence type="ECO:0000256" key="13">
    <source>
        <dbReference type="SAM" id="Coils"/>
    </source>
</evidence>
<proteinExistence type="inferred from homology"/>
<evidence type="ECO:0000256" key="6">
    <source>
        <dbReference type="ARBA" id="ARBA00022454"/>
    </source>
</evidence>
<evidence type="ECO:0000256" key="11">
    <source>
        <dbReference type="ARBA" id="ARBA00023242"/>
    </source>
</evidence>
<dbReference type="CDD" id="cd22911">
    <property type="entry name" value="HFD_H3"/>
    <property type="match status" value="1"/>
</dbReference>
<keyword evidence="11" id="KW-0539">Nucleus</keyword>
<keyword evidence="7" id="KW-0488">Methylation</keyword>
<evidence type="ECO:0000313" key="17">
    <source>
        <dbReference type="Proteomes" id="UP000275267"/>
    </source>
</evidence>
<reference evidence="17" key="1">
    <citation type="journal article" date="2019" name="Nat. Commun.">
        <title>The genome of broomcorn millet.</title>
        <authorList>
            <person name="Zou C."/>
            <person name="Miki D."/>
            <person name="Li D."/>
            <person name="Tang Q."/>
            <person name="Xiao L."/>
            <person name="Rajput S."/>
            <person name="Deng P."/>
            <person name="Jia W."/>
            <person name="Huang R."/>
            <person name="Zhang M."/>
            <person name="Sun Y."/>
            <person name="Hu J."/>
            <person name="Fu X."/>
            <person name="Schnable P.S."/>
            <person name="Li F."/>
            <person name="Zhang H."/>
            <person name="Feng B."/>
            <person name="Zhu X."/>
            <person name="Liu R."/>
            <person name="Schnable J.C."/>
            <person name="Zhu J.-K."/>
            <person name="Zhang H."/>
        </authorList>
    </citation>
    <scope>NUCLEOTIDE SEQUENCE [LARGE SCALE GENOMIC DNA]</scope>
</reference>
<comment type="function">
    <text evidence="1">Core component of nucleosome. Nucleosomes wrap and compact DNA into chromatin, limiting DNA accessibility to the cellular machineries which require DNA as a template. Histones thereby play a central role in transcription regulation, DNA repair, DNA replication and chromosomal stability. DNA accessibility is regulated via a complex set of post-translational modifications of histones, also called histone code, and nucleosome remodeling.</text>
</comment>
<feature type="coiled-coil region" evidence="13">
    <location>
        <begin position="361"/>
        <end position="391"/>
    </location>
</feature>
<organism evidence="16 17">
    <name type="scientific">Panicum miliaceum</name>
    <name type="common">Proso millet</name>
    <name type="synonym">Broomcorn millet</name>
    <dbReference type="NCBI Taxonomy" id="4540"/>
    <lineage>
        <taxon>Eukaryota</taxon>
        <taxon>Viridiplantae</taxon>
        <taxon>Streptophyta</taxon>
        <taxon>Embryophyta</taxon>
        <taxon>Tracheophyta</taxon>
        <taxon>Spermatophyta</taxon>
        <taxon>Magnoliopsida</taxon>
        <taxon>Liliopsida</taxon>
        <taxon>Poales</taxon>
        <taxon>Poaceae</taxon>
        <taxon>PACMAD clade</taxon>
        <taxon>Panicoideae</taxon>
        <taxon>Panicodae</taxon>
        <taxon>Paniceae</taxon>
        <taxon>Panicinae</taxon>
        <taxon>Panicum</taxon>
        <taxon>Panicum sect. Panicum</taxon>
    </lineage>
</organism>
<dbReference type="InterPro" id="IPR007125">
    <property type="entry name" value="H2A/H2B/H3"/>
</dbReference>
<keyword evidence="12" id="KW-0544">Nucleosome core</keyword>
<evidence type="ECO:0000256" key="3">
    <source>
        <dbReference type="ARBA" id="ARBA00004286"/>
    </source>
</evidence>
<evidence type="ECO:0000259" key="15">
    <source>
        <dbReference type="Pfam" id="PF00125"/>
    </source>
</evidence>
<evidence type="ECO:0000256" key="7">
    <source>
        <dbReference type="ARBA" id="ARBA00022481"/>
    </source>
</evidence>
<dbReference type="PRINTS" id="PR00622">
    <property type="entry name" value="HISTONEH3"/>
</dbReference>
<dbReference type="Proteomes" id="UP000275267">
    <property type="component" value="Unassembled WGS sequence"/>
</dbReference>
<keyword evidence="17" id="KW-1185">Reference proteome</keyword>
<evidence type="ECO:0000256" key="8">
    <source>
        <dbReference type="ARBA" id="ARBA00022553"/>
    </source>
</evidence>
<evidence type="ECO:0000256" key="12">
    <source>
        <dbReference type="ARBA" id="ARBA00023269"/>
    </source>
</evidence>
<dbReference type="GO" id="GO:0030527">
    <property type="term" value="F:structural constituent of chromatin"/>
    <property type="evidence" value="ECO:0007669"/>
    <property type="project" value="InterPro"/>
</dbReference>
<dbReference type="GO" id="GO:0005634">
    <property type="term" value="C:nucleus"/>
    <property type="evidence" value="ECO:0007669"/>
    <property type="project" value="UniProtKB-SubCell"/>
</dbReference>
<dbReference type="InterPro" id="IPR000164">
    <property type="entry name" value="Histone_H3/CENP-A"/>
</dbReference>
<feature type="domain" description="Core Histone H2A/H2B/H3" evidence="15">
    <location>
        <begin position="121"/>
        <end position="208"/>
    </location>
</feature>
<comment type="similarity">
    <text evidence="4">Belongs to the histone H3 family.</text>
</comment>
<sequence length="747" mass="82278">MEADLGGPPNDPTRCVTDCKIWPKGVEPPDCYCQMRCVPNISREYETFGQRYWSCKNIEEVEKIGAISQIWGERNPAKRASGESTLIVFLLSMHRTEAEWMAARKSAPTTGGVKKPHRYRPGTVALREIRKYQKSTELLIRKLPFQRLVREIAQDFKTDLRFQSHAVLALQEAAEAYLVGLFEDTNLCAIHAKRVTIMPKDIQLARRIRAEPGVRGKYPPAHHLLLGCAGEGPADPMQPSSRARSRSWGAGPWGTTATTPPLSPRQQTKPRHERSRSTTSTYSPLLPSEQSRGDSGGGMAEQATVAAQLEEEELGSRPATETEGMAAGRPASGGADAGMERVVRRLEREAAAAKHTEMKMLESLVQQTKELEQAKIALEEARLEVAALRQQHQQGGAAAPQAQQQQQWSVMDLMFGGVDEEINGLRARLRAASQAEERSRKAADDLTAALSAVTMEAKQVKAWLSDAQAELEAANAEVDRLRGLLQGAEAELWSATEQVDTLTSEWKEAAAGWRAREKALLARARAAEEEAAAARRENADLAGTRRALGDENDALRRALERAAEDANAATEELELVSGENADLRDAAAEKERDLEALRRENETLRASEAAARERAKELEAQLLAATDGGAAAGRAAEIPLVEKWRREAAQGKLGAAAFLDPGRVLPGRKDRMFASLSNLAELKSAAAAAAMDDYDYEFDHVDVGQYGGTEHAMKHKKRRSILRKFGDLFRRRSLYKPDLSPELHNHY</sequence>
<comment type="caution">
    <text evidence="16">The sequence shown here is derived from an EMBL/GenBank/DDBJ whole genome shotgun (WGS) entry which is preliminary data.</text>
</comment>
<evidence type="ECO:0000256" key="1">
    <source>
        <dbReference type="ARBA" id="ARBA00002001"/>
    </source>
</evidence>
<dbReference type="InterPro" id="IPR009072">
    <property type="entry name" value="Histone-fold"/>
</dbReference>
<evidence type="ECO:0000256" key="2">
    <source>
        <dbReference type="ARBA" id="ARBA00004123"/>
    </source>
</evidence>
<feature type="region of interest" description="Disordered" evidence="14">
    <location>
        <begin position="227"/>
        <end position="338"/>
    </location>
</feature>
<dbReference type="OrthoDB" id="686137at2759"/>
<keyword evidence="9" id="KW-0007">Acetylation</keyword>
<protein>
    <submittedName>
        <fullName evidence="16">Cingulin-like</fullName>
    </submittedName>
</protein>
<evidence type="ECO:0000256" key="14">
    <source>
        <dbReference type="SAM" id="MobiDB-lite"/>
    </source>
</evidence>
<name>A0A3L6RRN9_PANMI</name>
<evidence type="ECO:0000256" key="4">
    <source>
        <dbReference type="ARBA" id="ARBA00010343"/>
    </source>
</evidence>
<dbReference type="Gene3D" id="1.10.20.10">
    <property type="entry name" value="Histone, subunit A"/>
    <property type="match status" value="1"/>
</dbReference>
<evidence type="ECO:0000256" key="9">
    <source>
        <dbReference type="ARBA" id="ARBA00022990"/>
    </source>
</evidence>
<dbReference type="STRING" id="4540.A0A3L6RRN9"/>
<evidence type="ECO:0000256" key="10">
    <source>
        <dbReference type="ARBA" id="ARBA00023125"/>
    </source>
</evidence>
<feature type="coiled-coil region" evidence="13">
    <location>
        <begin position="457"/>
        <end position="621"/>
    </location>
</feature>
<keyword evidence="6" id="KW-0158">Chromosome</keyword>
<accession>A0A3L6RRN9</accession>
<feature type="compositionally biased region" description="Low complexity" evidence="14">
    <location>
        <begin position="240"/>
        <end position="260"/>
    </location>
</feature>
<dbReference type="AlphaFoldDB" id="A0A3L6RRN9"/>
<dbReference type="PANTHER" id="PTHR35164">
    <property type="entry name" value="EXPRESSED PROTEIN"/>
    <property type="match status" value="1"/>
</dbReference>
<keyword evidence="13" id="KW-0175">Coiled coil</keyword>